<gene>
    <name evidence="2" type="ORF">METZ01_LOCUS423814</name>
</gene>
<accession>A0A382XJD9</accession>
<dbReference type="AlphaFoldDB" id="A0A382XJD9"/>
<name>A0A382XJD9_9ZZZZ</name>
<dbReference type="EMBL" id="UINC01168104">
    <property type="protein sequence ID" value="SVD70960.1"/>
    <property type="molecule type" value="Genomic_DNA"/>
</dbReference>
<dbReference type="Gene3D" id="1.20.1300.10">
    <property type="entry name" value="Fumarate reductase/succinate dehydrogenase, transmembrane subunit"/>
    <property type="match status" value="1"/>
</dbReference>
<keyword evidence="1" id="KW-0472">Membrane</keyword>
<dbReference type="InterPro" id="IPR034804">
    <property type="entry name" value="SQR/QFR_C/D"/>
</dbReference>
<evidence type="ECO:0008006" key="3">
    <source>
        <dbReference type="Google" id="ProtNLM"/>
    </source>
</evidence>
<dbReference type="GO" id="GO:0016020">
    <property type="term" value="C:membrane"/>
    <property type="evidence" value="ECO:0007669"/>
    <property type="project" value="InterPro"/>
</dbReference>
<evidence type="ECO:0000313" key="2">
    <source>
        <dbReference type="EMBL" id="SVD70960.1"/>
    </source>
</evidence>
<keyword evidence="1" id="KW-0812">Transmembrane</keyword>
<feature type="transmembrane region" description="Helical" evidence="1">
    <location>
        <begin position="83"/>
        <end position="106"/>
    </location>
</feature>
<feature type="transmembrane region" description="Helical" evidence="1">
    <location>
        <begin position="24"/>
        <end position="47"/>
    </location>
</feature>
<evidence type="ECO:0000256" key="1">
    <source>
        <dbReference type="SAM" id="Phobius"/>
    </source>
</evidence>
<sequence length="108" mass="12714">MIILSYVLLVMISYYLKPYETNALVWYVDIHTIEMKIFTVLFLVVMITHALQGLKAIEDDYFTERTIGMFLPGFDNLAKILRFLYRGFILLVILVLSYVVVFSYLMEL</sequence>
<organism evidence="2">
    <name type="scientific">marine metagenome</name>
    <dbReference type="NCBI Taxonomy" id="408172"/>
    <lineage>
        <taxon>unclassified sequences</taxon>
        <taxon>metagenomes</taxon>
        <taxon>ecological metagenomes</taxon>
    </lineage>
</organism>
<reference evidence="2" key="1">
    <citation type="submission" date="2018-05" db="EMBL/GenBank/DDBJ databases">
        <authorList>
            <person name="Lanie J.A."/>
            <person name="Ng W.-L."/>
            <person name="Kazmierczak K.M."/>
            <person name="Andrzejewski T.M."/>
            <person name="Davidsen T.M."/>
            <person name="Wayne K.J."/>
            <person name="Tettelin H."/>
            <person name="Glass J.I."/>
            <person name="Rusch D."/>
            <person name="Podicherti R."/>
            <person name="Tsui H.-C.T."/>
            <person name="Winkler M.E."/>
        </authorList>
    </citation>
    <scope>NUCLEOTIDE SEQUENCE</scope>
</reference>
<keyword evidence="1" id="KW-1133">Transmembrane helix</keyword>
<protein>
    <recommendedName>
        <fullName evidence="3">Succinate dehydrogenase, hydrophobic membrane anchor protein</fullName>
    </recommendedName>
</protein>
<proteinExistence type="predicted"/>